<dbReference type="InterPro" id="IPR032675">
    <property type="entry name" value="LRR_dom_sf"/>
</dbReference>
<gene>
    <name evidence="15" type="ORF">FSB_LOCUS21441</name>
</gene>
<dbReference type="InterPro" id="IPR055414">
    <property type="entry name" value="LRR_R13L4/SHOC2-like"/>
</dbReference>
<dbReference type="PANTHER" id="PTHR48062">
    <property type="entry name" value="RECEPTOR-LIKE PROTEIN 14"/>
    <property type="match status" value="1"/>
</dbReference>
<dbReference type="Pfam" id="PF08263">
    <property type="entry name" value="LRRNT_2"/>
    <property type="match status" value="1"/>
</dbReference>
<organism evidence="15">
    <name type="scientific">Fagus sylvatica</name>
    <name type="common">Beechnut</name>
    <dbReference type="NCBI Taxonomy" id="28930"/>
    <lineage>
        <taxon>Eukaryota</taxon>
        <taxon>Viridiplantae</taxon>
        <taxon>Streptophyta</taxon>
        <taxon>Embryophyta</taxon>
        <taxon>Tracheophyta</taxon>
        <taxon>Spermatophyta</taxon>
        <taxon>Magnoliopsida</taxon>
        <taxon>eudicotyledons</taxon>
        <taxon>Gunneridae</taxon>
        <taxon>Pentapetalae</taxon>
        <taxon>rosids</taxon>
        <taxon>fabids</taxon>
        <taxon>Fagales</taxon>
        <taxon>Fagaceae</taxon>
        <taxon>Fagus</taxon>
    </lineage>
</organism>
<evidence type="ECO:0000256" key="7">
    <source>
        <dbReference type="ARBA" id="ARBA00022737"/>
    </source>
</evidence>
<dbReference type="EMBL" id="OIVN01001403">
    <property type="protein sequence ID" value="SPC93559.1"/>
    <property type="molecule type" value="Genomic_DNA"/>
</dbReference>
<dbReference type="InterPro" id="IPR001611">
    <property type="entry name" value="Leu-rich_rpt"/>
</dbReference>
<evidence type="ECO:0000256" key="12">
    <source>
        <dbReference type="SAM" id="Phobius"/>
    </source>
</evidence>
<dbReference type="Pfam" id="PF23598">
    <property type="entry name" value="LRR_14"/>
    <property type="match status" value="1"/>
</dbReference>
<dbReference type="AlphaFoldDB" id="A0A2N9G2K5"/>
<keyword evidence="5 12" id="KW-0812">Transmembrane</keyword>
<evidence type="ECO:0000259" key="13">
    <source>
        <dbReference type="Pfam" id="PF08263"/>
    </source>
</evidence>
<keyword evidence="9 12" id="KW-0472">Membrane</keyword>
<evidence type="ECO:0000256" key="9">
    <source>
        <dbReference type="ARBA" id="ARBA00023136"/>
    </source>
</evidence>
<sequence>MELRRFWWWVVLVLIQFGINGCFGCWDKERIALLQLKASISNYTCADCFTSWDSANKESDCCDWERVKCNITTKRVIQLALNDTMYSNEDGWYWYLNASLFLPFEELQYLDLSYNWIPGWVPNEGFERFDVLSKLEVLKLDWNNFNNSIVSSFSEIASLKKLDLSSNLLDGSIRIRDFKVFSNLEELYLSGNYEIHDFVVTTEDRNRLSKLQVLGLSGTKVSARILESSAAFPSLKILDIRDNKLEGSFTTKELGTLNKLEQLYLDGSSIDKSFLHKVGVMTSLNVLKMRNCGLNGSLPAQGWCELKKLQVIDLSENKFEGILPSCMLPMWMWNMSFLRALVISKNQLEGHIPIELCKLIDLTLLDLSENNLFGFVPSCFNSSAIKFLHLNKNLLSGPIPSAFQNNSNLVTLNLRENYLIGNIPNWIGSLSSLSFLLLKANHLRGRIPIQLCLLQKLNMLDLSYNKFFGPIPHCLSNITFEASAKKPDLGNRSIVMYDTYYMSPSLAYIDTKSENIRYEEFSEDHEYLLMDAEEEVEFTTKSRTYSYKGDILNYMTGIDLSCNRLVGEIPPELGRISNIRALNLSHNNLSGPIPITFSNLKQIESLDLSSNNLNGKIPPQLTELNFLAVFNVSHNNLSGSTPDRKNQFGTFDESSYEGNPLLCGLPLHNGCTEIGPPSTMPADHEGEESGSFMDMGVFYISFVVAYITMLLGIVAVLYINPYWRREWFNFIEACIDTCYCFVVVHCRKLSYFRGA</sequence>
<evidence type="ECO:0000256" key="3">
    <source>
        <dbReference type="ARBA" id="ARBA00022475"/>
    </source>
</evidence>
<keyword evidence="3" id="KW-1003">Cell membrane</keyword>
<protein>
    <submittedName>
        <fullName evidence="15">Uncharacterized protein</fullName>
    </submittedName>
</protein>
<keyword evidence="6" id="KW-0732">Signal</keyword>
<accession>A0A2N9G2K5</accession>
<evidence type="ECO:0000256" key="1">
    <source>
        <dbReference type="ARBA" id="ARBA00004251"/>
    </source>
</evidence>
<comment type="similarity">
    <text evidence="2">Belongs to the RLP family.</text>
</comment>
<evidence type="ECO:0000256" key="4">
    <source>
        <dbReference type="ARBA" id="ARBA00022614"/>
    </source>
</evidence>
<evidence type="ECO:0000256" key="6">
    <source>
        <dbReference type="ARBA" id="ARBA00022729"/>
    </source>
</evidence>
<dbReference type="Pfam" id="PF13855">
    <property type="entry name" value="LRR_8"/>
    <property type="match status" value="1"/>
</dbReference>
<evidence type="ECO:0000256" key="11">
    <source>
        <dbReference type="ARBA" id="ARBA00023180"/>
    </source>
</evidence>
<name>A0A2N9G2K5_FAGSY</name>
<reference evidence="15" key="1">
    <citation type="submission" date="2018-02" db="EMBL/GenBank/DDBJ databases">
        <authorList>
            <person name="Cohen D.B."/>
            <person name="Kent A.D."/>
        </authorList>
    </citation>
    <scope>NUCLEOTIDE SEQUENCE</scope>
</reference>
<evidence type="ECO:0000256" key="2">
    <source>
        <dbReference type="ARBA" id="ARBA00009592"/>
    </source>
</evidence>
<dbReference type="SUPFAM" id="SSF52058">
    <property type="entry name" value="L domain-like"/>
    <property type="match status" value="2"/>
</dbReference>
<dbReference type="FunFam" id="3.80.10.10:FF:000041">
    <property type="entry name" value="LRR receptor-like serine/threonine-protein kinase ERECTA"/>
    <property type="match status" value="1"/>
</dbReference>
<dbReference type="InterPro" id="IPR013210">
    <property type="entry name" value="LRR_N_plant-typ"/>
</dbReference>
<feature type="domain" description="Disease resistance R13L4/SHOC-2-like LRR" evidence="14">
    <location>
        <begin position="224"/>
        <end position="465"/>
    </location>
</feature>
<dbReference type="PRINTS" id="PR00019">
    <property type="entry name" value="LEURICHRPT"/>
</dbReference>
<evidence type="ECO:0000256" key="5">
    <source>
        <dbReference type="ARBA" id="ARBA00022692"/>
    </source>
</evidence>
<evidence type="ECO:0000313" key="15">
    <source>
        <dbReference type="EMBL" id="SPC93559.1"/>
    </source>
</evidence>
<proteinExistence type="inferred from homology"/>
<evidence type="ECO:0000259" key="14">
    <source>
        <dbReference type="Pfam" id="PF23598"/>
    </source>
</evidence>
<evidence type="ECO:0000256" key="8">
    <source>
        <dbReference type="ARBA" id="ARBA00022989"/>
    </source>
</evidence>
<dbReference type="InterPro" id="IPR051502">
    <property type="entry name" value="RLP_Defense_Trigger"/>
</dbReference>
<feature type="domain" description="Leucine-rich repeat-containing N-terminal plant-type" evidence="13">
    <location>
        <begin position="28"/>
        <end position="70"/>
    </location>
</feature>
<comment type="subcellular location">
    <subcellularLocation>
        <location evidence="1">Cell membrane</location>
        <topology evidence="1">Single-pass type I membrane protein</topology>
    </subcellularLocation>
</comment>
<dbReference type="FunFam" id="3.80.10.10:FF:000213">
    <property type="entry name" value="Tyrosine-sulfated glycopeptide receptor 1"/>
    <property type="match status" value="1"/>
</dbReference>
<keyword evidence="10" id="KW-0675">Receptor</keyword>
<feature type="transmembrane region" description="Helical" evidence="12">
    <location>
        <begin position="697"/>
        <end position="719"/>
    </location>
</feature>
<evidence type="ECO:0000256" key="10">
    <source>
        <dbReference type="ARBA" id="ARBA00023170"/>
    </source>
</evidence>
<keyword evidence="11" id="KW-0325">Glycoprotein</keyword>
<keyword evidence="7" id="KW-0677">Repeat</keyword>
<dbReference type="Gene3D" id="3.80.10.10">
    <property type="entry name" value="Ribonuclease Inhibitor"/>
    <property type="match status" value="1"/>
</dbReference>
<dbReference type="PANTHER" id="PTHR48062:SF21">
    <property type="entry name" value="RECEPTOR-LIKE PROTEIN 12"/>
    <property type="match status" value="1"/>
</dbReference>
<dbReference type="SMART" id="SM00369">
    <property type="entry name" value="LRR_TYP"/>
    <property type="match status" value="6"/>
</dbReference>
<feature type="transmembrane region" description="Helical" evidence="12">
    <location>
        <begin position="6"/>
        <end position="26"/>
    </location>
</feature>
<keyword evidence="4" id="KW-0433">Leucine-rich repeat</keyword>
<dbReference type="InterPro" id="IPR003591">
    <property type="entry name" value="Leu-rich_rpt_typical-subtyp"/>
</dbReference>
<keyword evidence="8 12" id="KW-1133">Transmembrane helix</keyword>
<dbReference type="GO" id="GO:0005886">
    <property type="term" value="C:plasma membrane"/>
    <property type="evidence" value="ECO:0007669"/>
    <property type="project" value="UniProtKB-SubCell"/>
</dbReference>